<dbReference type="AlphaFoldDB" id="A0A1W1BYQ8"/>
<dbReference type="InterPro" id="IPR036249">
    <property type="entry name" value="Thioredoxin-like_sf"/>
</dbReference>
<dbReference type="Gene3D" id="3.40.30.10">
    <property type="entry name" value="Glutaredoxin"/>
    <property type="match status" value="1"/>
</dbReference>
<dbReference type="SUPFAM" id="SSF52833">
    <property type="entry name" value="Thioredoxin-like"/>
    <property type="match status" value="1"/>
</dbReference>
<reference evidence="1" key="1">
    <citation type="submission" date="2016-10" db="EMBL/GenBank/DDBJ databases">
        <authorList>
            <person name="de Groot N.N."/>
        </authorList>
    </citation>
    <scope>NUCLEOTIDE SEQUENCE</scope>
</reference>
<dbReference type="EMBL" id="FPHC01000048">
    <property type="protein sequence ID" value="SFV58679.1"/>
    <property type="molecule type" value="Genomic_DNA"/>
</dbReference>
<accession>A0A1W1BYQ8</accession>
<name>A0A1W1BYQ8_9ZZZZ</name>
<evidence type="ECO:0008006" key="2">
    <source>
        <dbReference type="Google" id="ProtNLM"/>
    </source>
</evidence>
<proteinExistence type="predicted"/>
<evidence type="ECO:0000313" key="1">
    <source>
        <dbReference type="EMBL" id="SFV58679.1"/>
    </source>
</evidence>
<organism evidence="1">
    <name type="scientific">hydrothermal vent metagenome</name>
    <dbReference type="NCBI Taxonomy" id="652676"/>
    <lineage>
        <taxon>unclassified sequences</taxon>
        <taxon>metagenomes</taxon>
        <taxon>ecological metagenomes</taxon>
    </lineage>
</organism>
<gene>
    <name evidence="1" type="ORF">MNB_SV-6-1767</name>
</gene>
<protein>
    <recommendedName>
        <fullName evidence="2">DUF255 domain-containing protein</fullName>
    </recommendedName>
</protein>
<sequence length="116" mass="13414">MRLLSLLFFVTAIYANHISWLGSYDDALKLAKKEHKPLMVLLVKKECKKCNDFIVDYFTNRDYIPQLNDMVVSVIVTHEGSSSYPIELFYSTTFPTLFLVDSSDESFLMEPFCVEP</sequence>